<sequence>EVGCAPHSVSIEVDPTVKPVVSPLRRIPFKLLPKVKAEIDRMARIGIIEGVSEPTEWVNQMVVVQKKDGSLRVCMDPRPLNKAIRRPHFPFPTIEDVSTKLRGANIFCKLDAKSGFWMLPLDEESSKLCTFVTPWGRFVFKRLPFGVSCGPELFHKFISSVFKDLENVFTFQDDIFLWADSKKELEKIVGKVLTAAQNNGIKFNKTKCEFFVDKVTFLGHTFSKLGVHVDEEKVRAISALKPPHDKKSLQRI</sequence>
<feature type="non-terminal residue" evidence="2">
    <location>
        <position position="1"/>
    </location>
</feature>
<dbReference type="InterPro" id="IPR043502">
    <property type="entry name" value="DNA/RNA_pol_sf"/>
</dbReference>
<dbReference type="PROSITE" id="PS50878">
    <property type="entry name" value="RT_POL"/>
    <property type="match status" value="1"/>
</dbReference>
<accession>A0A0A9YIZ8</accession>
<dbReference type="PANTHER" id="PTHR37984">
    <property type="entry name" value="PROTEIN CBG26694"/>
    <property type="match status" value="1"/>
</dbReference>
<proteinExistence type="predicted"/>
<name>A0A0A9YIZ8_LYGHE</name>
<evidence type="ECO:0000313" key="2">
    <source>
        <dbReference type="EMBL" id="JAG31073.1"/>
    </source>
</evidence>
<reference evidence="2" key="2">
    <citation type="submission" date="2014-07" db="EMBL/GenBank/DDBJ databases">
        <authorList>
            <person name="Hull J."/>
        </authorList>
    </citation>
    <scope>NUCLEOTIDE SEQUENCE</scope>
</reference>
<dbReference type="PANTHER" id="PTHR37984:SF7">
    <property type="entry name" value="INTEGRASE CATALYTIC DOMAIN-CONTAINING PROTEIN"/>
    <property type="match status" value="1"/>
</dbReference>
<gene>
    <name evidence="2" type="primary">K02A2.6_96</name>
    <name evidence="2" type="ORF">CM83_4403</name>
</gene>
<protein>
    <submittedName>
        <fullName evidence="2">Uncharacterized protein K02A2.6</fullName>
    </submittedName>
</protein>
<dbReference type="CDD" id="cd01647">
    <property type="entry name" value="RT_LTR"/>
    <property type="match status" value="1"/>
</dbReference>
<feature type="non-terminal residue" evidence="2">
    <location>
        <position position="252"/>
    </location>
</feature>
<evidence type="ECO:0000259" key="1">
    <source>
        <dbReference type="PROSITE" id="PS50878"/>
    </source>
</evidence>
<dbReference type="GO" id="GO:0071897">
    <property type="term" value="P:DNA biosynthetic process"/>
    <property type="evidence" value="ECO:0007669"/>
    <property type="project" value="UniProtKB-ARBA"/>
</dbReference>
<dbReference type="InterPro" id="IPR043128">
    <property type="entry name" value="Rev_trsase/Diguanyl_cyclase"/>
</dbReference>
<dbReference type="FunFam" id="3.10.10.10:FF:000003">
    <property type="entry name" value="Retrovirus-related Pol polyprotein from transposon 297-like Protein"/>
    <property type="match status" value="1"/>
</dbReference>
<dbReference type="InterPro" id="IPR000477">
    <property type="entry name" value="RT_dom"/>
</dbReference>
<dbReference type="AlphaFoldDB" id="A0A0A9YIZ8"/>
<feature type="domain" description="Reverse transcriptase" evidence="1">
    <location>
        <begin position="45"/>
        <end position="222"/>
    </location>
</feature>
<dbReference type="InterPro" id="IPR050951">
    <property type="entry name" value="Retrovirus_Pol_polyprotein"/>
</dbReference>
<dbReference type="Gene3D" id="3.30.70.270">
    <property type="match status" value="1"/>
</dbReference>
<dbReference type="SUPFAM" id="SSF56672">
    <property type="entry name" value="DNA/RNA polymerases"/>
    <property type="match status" value="1"/>
</dbReference>
<reference evidence="2" key="1">
    <citation type="journal article" date="2014" name="PLoS ONE">
        <title>Transcriptome-Based Identification of ABC Transporters in the Western Tarnished Plant Bug Lygus hesperus.</title>
        <authorList>
            <person name="Hull J.J."/>
            <person name="Chaney K."/>
            <person name="Geib S.M."/>
            <person name="Fabrick J.A."/>
            <person name="Brent C.S."/>
            <person name="Walsh D."/>
            <person name="Lavine L.C."/>
        </authorList>
    </citation>
    <scope>NUCLEOTIDE SEQUENCE</scope>
</reference>
<dbReference type="EMBL" id="GBHO01012531">
    <property type="protein sequence ID" value="JAG31073.1"/>
    <property type="molecule type" value="Transcribed_RNA"/>
</dbReference>
<organism evidence="2">
    <name type="scientific">Lygus hesperus</name>
    <name type="common">Western plant bug</name>
    <dbReference type="NCBI Taxonomy" id="30085"/>
    <lineage>
        <taxon>Eukaryota</taxon>
        <taxon>Metazoa</taxon>
        <taxon>Ecdysozoa</taxon>
        <taxon>Arthropoda</taxon>
        <taxon>Hexapoda</taxon>
        <taxon>Insecta</taxon>
        <taxon>Pterygota</taxon>
        <taxon>Neoptera</taxon>
        <taxon>Paraneoptera</taxon>
        <taxon>Hemiptera</taxon>
        <taxon>Heteroptera</taxon>
        <taxon>Panheteroptera</taxon>
        <taxon>Cimicomorpha</taxon>
        <taxon>Miridae</taxon>
        <taxon>Mirini</taxon>
        <taxon>Lygus</taxon>
    </lineage>
</organism>
<dbReference type="Gene3D" id="3.10.10.10">
    <property type="entry name" value="HIV Type 1 Reverse Transcriptase, subunit A, domain 1"/>
    <property type="match status" value="1"/>
</dbReference>
<dbReference type="Pfam" id="PF00078">
    <property type="entry name" value="RVT_1"/>
    <property type="match status" value="1"/>
</dbReference>